<proteinExistence type="predicted"/>
<evidence type="ECO:0000313" key="1">
    <source>
        <dbReference type="EMBL" id="ASV44684.1"/>
    </source>
</evidence>
<name>A0A223VZY3_9CAUD</name>
<organism evidence="1 2">
    <name type="scientific">Agrobacterium phage Atu_ph04</name>
    <dbReference type="NCBI Taxonomy" id="2024263"/>
    <lineage>
        <taxon>Viruses</taxon>
        <taxon>Duplodnaviria</taxon>
        <taxon>Heunggongvirae</taxon>
        <taxon>Uroviricota</taxon>
        <taxon>Caudoviricetes</taxon>
        <taxon>Pootjesviridae</taxon>
        <taxon>Rollinsvirus</taxon>
        <taxon>Rollinsvirus ph04</taxon>
    </lineage>
</organism>
<dbReference type="EMBL" id="MF403007">
    <property type="protein sequence ID" value="ASV44684.1"/>
    <property type="molecule type" value="Genomic_DNA"/>
</dbReference>
<protein>
    <submittedName>
        <fullName evidence="1">Neck protein</fullName>
    </submittedName>
</protein>
<dbReference type="RefSeq" id="YP_010662983.1">
    <property type="nucleotide sequence ID" value="NC_070890.1"/>
</dbReference>
<reference evidence="1 2" key="1">
    <citation type="submission" date="2017-06" db="EMBL/GenBank/DDBJ databases">
        <authorList>
            <person name="Kim H.J."/>
            <person name="Triplett B.A."/>
        </authorList>
    </citation>
    <scope>NUCLEOTIDE SEQUENCE [LARGE SCALE GENOMIC DNA]</scope>
</reference>
<evidence type="ECO:0000313" key="2">
    <source>
        <dbReference type="Proteomes" id="UP000226396"/>
    </source>
</evidence>
<dbReference type="Proteomes" id="UP000226396">
    <property type="component" value="Segment"/>
</dbReference>
<dbReference type="KEGG" id="vg:77939000"/>
<sequence>MSTVNPENIKELIEHCKQRLGEPMITVNITEMQCHIRVKEAIRMFVDYHYASTETAWVKQEITSAIKANKQIEVPDFVVGVNRIMNMKRSIYTDINSIGSSIFAVLNRNLLSNVEYMNKVDVYLYEREISEWENIWRPVPGFRFNRTSKNLQIDTGSHNLNVGDFLMYQAQIDLSQFTGRFFSDDWLIRYTACLFDEQQAINLSKINNASLPSGIRINSEEIAARAAKEKAALLEELRENAYAMINPVSIG</sequence>
<dbReference type="GeneID" id="77939000"/>
<keyword evidence="2" id="KW-1185">Reference proteome</keyword>
<accession>A0A223VZY3</accession>